<evidence type="ECO:0000313" key="2">
    <source>
        <dbReference type="Proteomes" id="UP001211907"/>
    </source>
</evidence>
<sequence length="80" mass="9217">MQEHQEQKKLELLLEINERTLQIQEIKARIVKSTQRRDKLETVALECGNEKLSLQKELAALRDLVAAVSADLDDVENIFD</sequence>
<gene>
    <name evidence="1" type="ORF">HK100_012382</name>
</gene>
<accession>A0AAD5T9W2</accession>
<organism evidence="1 2">
    <name type="scientific">Physocladia obscura</name>
    <dbReference type="NCBI Taxonomy" id="109957"/>
    <lineage>
        <taxon>Eukaryota</taxon>
        <taxon>Fungi</taxon>
        <taxon>Fungi incertae sedis</taxon>
        <taxon>Chytridiomycota</taxon>
        <taxon>Chytridiomycota incertae sedis</taxon>
        <taxon>Chytridiomycetes</taxon>
        <taxon>Chytridiales</taxon>
        <taxon>Chytriomycetaceae</taxon>
        <taxon>Physocladia</taxon>
    </lineage>
</organism>
<evidence type="ECO:0000313" key="1">
    <source>
        <dbReference type="EMBL" id="KAJ3138767.1"/>
    </source>
</evidence>
<proteinExistence type="predicted"/>
<keyword evidence="2" id="KW-1185">Reference proteome</keyword>
<name>A0AAD5T9W2_9FUNG</name>
<dbReference type="EMBL" id="JADGJH010000088">
    <property type="protein sequence ID" value="KAJ3138767.1"/>
    <property type="molecule type" value="Genomic_DNA"/>
</dbReference>
<protein>
    <submittedName>
        <fullName evidence="1">Uncharacterized protein</fullName>
    </submittedName>
</protein>
<dbReference type="Proteomes" id="UP001211907">
    <property type="component" value="Unassembled WGS sequence"/>
</dbReference>
<reference evidence="1" key="1">
    <citation type="submission" date="2020-05" db="EMBL/GenBank/DDBJ databases">
        <title>Phylogenomic resolution of chytrid fungi.</title>
        <authorList>
            <person name="Stajich J.E."/>
            <person name="Amses K."/>
            <person name="Simmons R."/>
            <person name="Seto K."/>
            <person name="Myers J."/>
            <person name="Bonds A."/>
            <person name="Quandt C.A."/>
            <person name="Barry K."/>
            <person name="Liu P."/>
            <person name="Grigoriev I."/>
            <person name="Longcore J.E."/>
            <person name="James T.Y."/>
        </authorList>
    </citation>
    <scope>NUCLEOTIDE SEQUENCE</scope>
    <source>
        <strain evidence="1">JEL0513</strain>
    </source>
</reference>
<dbReference type="AlphaFoldDB" id="A0AAD5T9W2"/>
<comment type="caution">
    <text evidence="1">The sequence shown here is derived from an EMBL/GenBank/DDBJ whole genome shotgun (WGS) entry which is preliminary data.</text>
</comment>